<feature type="domain" description="TRNA-binding" evidence="4">
    <location>
        <begin position="85"/>
        <end position="195"/>
    </location>
</feature>
<organism evidence="5 6">
    <name type="scientific">Mycoplasma nasistruthionis</name>
    <dbReference type="NCBI Taxonomy" id="353852"/>
    <lineage>
        <taxon>Bacteria</taxon>
        <taxon>Bacillati</taxon>
        <taxon>Mycoplasmatota</taxon>
        <taxon>Mollicutes</taxon>
        <taxon>Mycoplasmataceae</taxon>
        <taxon>Mycoplasma</taxon>
    </lineage>
</organism>
<dbReference type="GO" id="GO:0000049">
    <property type="term" value="F:tRNA binding"/>
    <property type="evidence" value="ECO:0007669"/>
    <property type="project" value="UniProtKB-UniRule"/>
</dbReference>
<proteinExistence type="predicted"/>
<evidence type="ECO:0000259" key="4">
    <source>
        <dbReference type="PROSITE" id="PS50886"/>
    </source>
</evidence>
<dbReference type="KEGG" id="mnh:FG904_01700"/>
<reference evidence="5 6" key="1">
    <citation type="submission" date="2019-06" db="EMBL/GenBank/DDBJ databases">
        <title>Mycoplasma sp. 2F1A isolated from ostrich.</title>
        <authorList>
            <person name="Spergser J."/>
        </authorList>
    </citation>
    <scope>NUCLEOTIDE SEQUENCE [LARGE SCALE GENOMIC DNA]</scope>
    <source>
        <strain evidence="5 6">2F1A</strain>
    </source>
</reference>
<dbReference type="OrthoDB" id="398650at2"/>
<sequence>MILLNNLDKSFSNTSVILVDASLKYDSTVYSDKFVFFVDAEKQVISANLLDNSYLNIRSNTKYAPLNQNQVQLFVKEASDKGLKVLNKPKFKYVKVLDKQNHPKSEKLFVLTLLENVVSNQTRQLVTNRQDVKVGDVLVMAMPGTTLLSGLEILEGEIMGVFSPGMLVSLGSFELEPVSSDLIFATDDKIGTDYEFFVEASR</sequence>
<evidence type="ECO:0000256" key="1">
    <source>
        <dbReference type="ARBA" id="ARBA00022555"/>
    </source>
</evidence>
<dbReference type="RefSeq" id="WP_139592202.1">
    <property type="nucleotide sequence ID" value="NZ_CP040825.1"/>
</dbReference>
<dbReference type="Gene3D" id="3.30.1940.10">
    <property type="entry name" value="YtpR-like"/>
    <property type="match status" value="1"/>
</dbReference>
<protein>
    <recommendedName>
        <fullName evidence="4">tRNA-binding domain-containing protein</fullName>
    </recommendedName>
</protein>
<evidence type="ECO:0000256" key="3">
    <source>
        <dbReference type="PROSITE-ProRule" id="PRU00209"/>
    </source>
</evidence>
<dbReference type="InterPro" id="IPR002547">
    <property type="entry name" value="tRNA-bd_dom"/>
</dbReference>
<dbReference type="InterPro" id="IPR012340">
    <property type="entry name" value="NA-bd_OB-fold"/>
</dbReference>
<dbReference type="PROSITE" id="PS50886">
    <property type="entry name" value="TRBD"/>
    <property type="match status" value="1"/>
</dbReference>
<dbReference type="EMBL" id="CP040825">
    <property type="protein sequence ID" value="QCZ36719.1"/>
    <property type="molecule type" value="Genomic_DNA"/>
</dbReference>
<evidence type="ECO:0000313" key="5">
    <source>
        <dbReference type="EMBL" id="QCZ36719.1"/>
    </source>
</evidence>
<name>A0A5B7XV20_9MOLU</name>
<dbReference type="SUPFAM" id="SSF50249">
    <property type="entry name" value="Nucleic acid-binding proteins"/>
    <property type="match status" value="1"/>
</dbReference>
<dbReference type="Gene3D" id="2.40.50.140">
    <property type="entry name" value="Nucleic acid-binding proteins"/>
    <property type="match status" value="1"/>
</dbReference>
<dbReference type="InterPro" id="IPR037154">
    <property type="entry name" value="YtpR-like_sf"/>
</dbReference>
<dbReference type="NCBIfam" id="NF045867">
    <property type="entry name" value="PheT_Nterm_rel"/>
    <property type="match status" value="1"/>
</dbReference>
<accession>A0A5B7XV20</accession>
<dbReference type="Proteomes" id="UP000305457">
    <property type="component" value="Chromosome"/>
</dbReference>
<evidence type="ECO:0000313" key="6">
    <source>
        <dbReference type="Proteomes" id="UP000305457"/>
    </source>
</evidence>
<evidence type="ECO:0000256" key="2">
    <source>
        <dbReference type="ARBA" id="ARBA00022884"/>
    </source>
</evidence>
<dbReference type="AlphaFoldDB" id="A0A5B7XV20"/>
<gene>
    <name evidence="5" type="ORF">FG904_01700</name>
</gene>
<keyword evidence="1 3" id="KW-0820">tRNA-binding</keyword>
<keyword evidence="2 3" id="KW-0694">RNA-binding</keyword>